<dbReference type="InterPro" id="IPR018062">
    <property type="entry name" value="HTH_AraC-typ_CS"/>
</dbReference>
<dbReference type="SUPFAM" id="SSF46689">
    <property type="entry name" value="Homeodomain-like"/>
    <property type="match status" value="2"/>
</dbReference>
<accession>A0A1H6XG18</accession>
<evidence type="ECO:0000313" key="5">
    <source>
        <dbReference type="EMBL" id="SEJ28058.1"/>
    </source>
</evidence>
<dbReference type="InterPro" id="IPR018060">
    <property type="entry name" value="HTH_AraC"/>
</dbReference>
<sequence>MLTNFSRTCELADGQESEYLKLLYYDLSPMNADYKTYESHRLCTILAGSKHISVNGDLNFTYYPGQFILLPPYSKVQMKIDTSTKALVFVLSKELLKKVTEKISIDLNTDYDLLAESRFFHGDITNEMGICLNKFPGIATIYNKNKEFLLDLYAQELIYYLVKIKGVQQVINLEHDNPIYKAIKYIQNNIKHPISINQLAHDLNMSESNFSNSFKKIMNITPSEYIRNLKLITAKEMLKTQNVTEVAYNLGYDNISHFIAIFKNKYGITPKQYQSIGVGPVIFKT</sequence>
<evidence type="ECO:0000256" key="2">
    <source>
        <dbReference type="ARBA" id="ARBA00023125"/>
    </source>
</evidence>
<protein>
    <submittedName>
        <fullName evidence="5">AraC-type transcriptional regulator N-terminus</fullName>
    </submittedName>
</protein>
<keyword evidence="3" id="KW-0804">Transcription</keyword>
<dbReference type="PANTHER" id="PTHR43280">
    <property type="entry name" value="ARAC-FAMILY TRANSCRIPTIONAL REGULATOR"/>
    <property type="match status" value="1"/>
</dbReference>
<evidence type="ECO:0000259" key="4">
    <source>
        <dbReference type="PROSITE" id="PS01124"/>
    </source>
</evidence>
<dbReference type="InterPro" id="IPR009057">
    <property type="entry name" value="Homeodomain-like_sf"/>
</dbReference>
<gene>
    <name evidence="5" type="ORF">SAMN05660742_105113</name>
</gene>
<evidence type="ECO:0000313" key="6">
    <source>
        <dbReference type="Proteomes" id="UP000199662"/>
    </source>
</evidence>
<keyword evidence="2" id="KW-0238">DNA-binding</keyword>
<dbReference type="SMART" id="SM00342">
    <property type="entry name" value="HTH_ARAC"/>
    <property type="match status" value="1"/>
</dbReference>
<dbReference type="PROSITE" id="PS01124">
    <property type="entry name" value="HTH_ARAC_FAMILY_2"/>
    <property type="match status" value="1"/>
</dbReference>
<reference evidence="5 6" key="1">
    <citation type="submission" date="2016-10" db="EMBL/GenBank/DDBJ databases">
        <authorList>
            <person name="de Groot N.N."/>
        </authorList>
    </citation>
    <scope>NUCLEOTIDE SEQUENCE [LARGE SCALE GENOMIC DNA]</scope>
    <source>
        <strain evidence="5 6">DSM 2179</strain>
    </source>
</reference>
<dbReference type="InterPro" id="IPR014710">
    <property type="entry name" value="RmlC-like_jellyroll"/>
</dbReference>
<evidence type="ECO:0000256" key="3">
    <source>
        <dbReference type="ARBA" id="ARBA00023163"/>
    </source>
</evidence>
<dbReference type="EMBL" id="FNZK01000005">
    <property type="protein sequence ID" value="SEJ28058.1"/>
    <property type="molecule type" value="Genomic_DNA"/>
</dbReference>
<dbReference type="GO" id="GO:0003700">
    <property type="term" value="F:DNA-binding transcription factor activity"/>
    <property type="evidence" value="ECO:0007669"/>
    <property type="project" value="InterPro"/>
</dbReference>
<feature type="domain" description="HTH araC/xylS-type" evidence="4">
    <location>
        <begin position="180"/>
        <end position="276"/>
    </location>
</feature>
<dbReference type="PROSITE" id="PS00041">
    <property type="entry name" value="HTH_ARAC_FAMILY_1"/>
    <property type="match status" value="1"/>
</dbReference>
<name>A0A1H6XG18_9FIRM</name>
<dbReference type="Pfam" id="PF06719">
    <property type="entry name" value="AraC_N"/>
    <property type="match status" value="1"/>
</dbReference>
<dbReference type="STRING" id="84035.SAMN05660742_105113"/>
<dbReference type="InterPro" id="IPR009594">
    <property type="entry name" value="Tscrpt_reg_HTH_AraC_N"/>
</dbReference>
<proteinExistence type="predicted"/>
<dbReference type="GO" id="GO:0043565">
    <property type="term" value="F:sequence-specific DNA binding"/>
    <property type="evidence" value="ECO:0007669"/>
    <property type="project" value="InterPro"/>
</dbReference>
<keyword evidence="6" id="KW-1185">Reference proteome</keyword>
<dbReference type="PANTHER" id="PTHR43280:SF2">
    <property type="entry name" value="HTH-TYPE TRANSCRIPTIONAL REGULATOR EXSA"/>
    <property type="match status" value="1"/>
</dbReference>
<dbReference type="Pfam" id="PF12833">
    <property type="entry name" value="HTH_18"/>
    <property type="match status" value="1"/>
</dbReference>
<dbReference type="AlphaFoldDB" id="A0A1H6XG18"/>
<dbReference type="InterPro" id="IPR020449">
    <property type="entry name" value="Tscrpt_reg_AraC-type_HTH"/>
</dbReference>
<evidence type="ECO:0000256" key="1">
    <source>
        <dbReference type="ARBA" id="ARBA00023015"/>
    </source>
</evidence>
<organism evidence="5 6">
    <name type="scientific">Propionispira arboris</name>
    <dbReference type="NCBI Taxonomy" id="84035"/>
    <lineage>
        <taxon>Bacteria</taxon>
        <taxon>Bacillati</taxon>
        <taxon>Bacillota</taxon>
        <taxon>Negativicutes</taxon>
        <taxon>Selenomonadales</taxon>
        <taxon>Selenomonadaceae</taxon>
        <taxon>Propionispira</taxon>
    </lineage>
</organism>
<dbReference type="Gene3D" id="2.60.120.10">
    <property type="entry name" value="Jelly Rolls"/>
    <property type="match status" value="1"/>
</dbReference>
<dbReference type="RefSeq" id="WP_091830285.1">
    <property type="nucleotide sequence ID" value="NZ_FNZK01000005.1"/>
</dbReference>
<dbReference type="PRINTS" id="PR00032">
    <property type="entry name" value="HTHARAC"/>
</dbReference>
<dbReference type="Proteomes" id="UP000199662">
    <property type="component" value="Unassembled WGS sequence"/>
</dbReference>
<keyword evidence="1" id="KW-0805">Transcription regulation</keyword>
<dbReference type="Gene3D" id="1.10.10.60">
    <property type="entry name" value="Homeodomain-like"/>
    <property type="match status" value="2"/>
</dbReference>